<protein>
    <submittedName>
        <fullName evidence="2">Uncharacterized protein</fullName>
    </submittedName>
</protein>
<accession>A0A5B0P0Q4</accession>
<sequence>MESKTVVIIPQSSSVTTTNQPLSSSPSPPASSLLLLSYSSQSSPAPNRNIIKNQTKLNFKPNPKNHSQSQSSLNILPPSRGSKSISPSFPEQVQLHTSPRPRIKNHHHPPSQKNQKQQQPPTRAPHQSTPTHTQPINKSIAHQSISPLLLRLPLEPSCPIINPRVIYGIVISFDLIYTHAHLYSPLLPR</sequence>
<comment type="caution">
    <text evidence="2">The sequence shown here is derived from an EMBL/GenBank/DDBJ whole genome shotgun (WGS) entry which is preliminary data.</text>
</comment>
<gene>
    <name evidence="2" type="ORF">PGT21_035652</name>
</gene>
<evidence type="ECO:0000256" key="1">
    <source>
        <dbReference type="SAM" id="MobiDB-lite"/>
    </source>
</evidence>
<feature type="compositionally biased region" description="Polar residues" evidence="1">
    <location>
        <begin position="64"/>
        <end position="74"/>
    </location>
</feature>
<name>A0A5B0P0Q4_PUCGR</name>
<reference evidence="2 3" key="1">
    <citation type="submission" date="2019-05" db="EMBL/GenBank/DDBJ databases">
        <title>Emergence of the Ug99 lineage of the wheat stem rust pathogen through somatic hybridization.</title>
        <authorList>
            <person name="Li F."/>
            <person name="Upadhyaya N.M."/>
            <person name="Sperschneider J."/>
            <person name="Matny O."/>
            <person name="Nguyen-Phuc H."/>
            <person name="Mago R."/>
            <person name="Raley C."/>
            <person name="Miller M.E."/>
            <person name="Silverstein K.A.T."/>
            <person name="Henningsen E."/>
            <person name="Hirsch C.D."/>
            <person name="Visser B."/>
            <person name="Pretorius Z.A."/>
            <person name="Steffenson B.J."/>
            <person name="Schwessinger B."/>
            <person name="Dodds P.N."/>
            <person name="Figueroa M."/>
        </authorList>
    </citation>
    <scope>NUCLEOTIDE SEQUENCE [LARGE SCALE GENOMIC DNA]</scope>
    <source>
        <strain evidence="2">21-0</strain>
    </source>
</reference>
<evidence type="ECO:0000313" key="2">
    <source>
        <dbReference type="EMBL" id="KAA1095115.1"/>
    </source>
</evidence>
<feature type="compositionally biased region" description="Polar residues" evidence="1">
    <location>
        <begin position="10"/>
        <end position="19"/>
    </location>
</feature>
<feature type="compositionally biased region" description="Polar residues" evidence="1">
    <location>
        <begin position="125"/>
        <end position="134"/>
    </location>
</feature>
<keyword evidence="3" id="KW-1185">Reference proteome</keyword>
<feature type="compositionally biased region" description="Basic residues" evidence="1">
    <location>
        <begin position="99"/>
        <end position="110"/>
    </location>
</feature>
<evidence type="ECO:0000313" key="3">
    <source>
        <dbReference type="Proteomes" id="UP000324748"/>
    </source>
</evidence>
<organism evidence="2 3">
    <name type="scientific">Puccinia graminis f. sp. tritici</name>
    <dbReference type="NCBI Taxonomy" id="56615"/>
    <lineage>
        <taxon>Eukaryota</taxon>
        <taxon>Fungi</taxon>
        <taxon>Dikarya</taxon>
        <taxon>Basidiomycota</taxon>
        <taxon>Pucciniomycotina</taxon>
        <taxon>Pucciniomycetes</taxon>
        <taxon>Pucciniales</taxon>
        <taxon>Pucciniaceae</taxon>
        <taxon>Puccinia</taxon>
    </lineage>
</organism>
<dbReference type="Proteomes" id="UP000324748">
    <property type="component" value="Unassembled WGS sequence"/>
</dbReference>
<feature type="compositionally biased region" description="Low complexity" evidence="1">
    <location>
        <begin position="111"/>
        <end position="121"/>
    </location>
</feature>
<feature type="region of interest" description="Disordered" evidence="1">
    <location>
        <begin position="1"/>
        <end position="134"/>
    </location>
</feature>
<feature type="compositionally biased region" description="Low complexity" evidence="1">
    <location>
        <begin position="20"/>
        <end position="46"/>
    </location>
</feature>
<dbReference type="EMBL" id="VSWC01000079">
    <property type="protein sequence ID" value="KAA1095115.1"/>
    <property type="molecule type" value="Genomic_DNA"/>
</dbReference>
<feature type="compositionally biased region" description="Polar residues" evidence="1">
    <location>
        <begin position="81"/>
        <end position="97"/>
    </location>
</feature>
<dbReference type="AlphaFoldDB" id="A0A5B0P0Q4"/>
<proteinExistence type="predicted"/>